<evidence type="ECO:0000313" key="5">
    <source>
        <dbReference type="EMBL" id="PAB58322.1"/>
    </source>
</evidence>
<evidence type="ECO:0000313" key="6">
    <source>
        <dbReference type="Proteomes" id="UP000216024"/>
    </source>
</evidence>
<dbReference type="EMBL" id="NIBG01000017">
    <property type="protein sequence ID" value="PAB58322.1"/>
    <property type="molecule type" value="Genomic_DNA"/>
</dbReference>
<dbReference type="Gene3D" id="1.10.10.10">
    <property type="entry name" value="Winged helix-like DNA-binding domain superfamily/Winged helix DNA-binding domain"/>
    <property type="match status" value="1"/>
</dbReference>
<reference evidence="5 6" key="1">
    <citation type="submission" date="2017-06" db="EMBL/GenBank/DDBJ databases">
        <title>Draft genome sequence of anaerobic fermentative bacterium Anaeromicrobium sediminis DY2726D isolated from West Pacific Ocean sediments.</title>
        <authorList>
            <person name="Zeng X."/>
        </authorList>
    </citation>
    <scope>NUCLEOTIDE SEQUENCE [LARGE SCALE GENOMIC DNA]</scope>
    <source>
        <strain evidence="5 6">DY2726D</strain>
    </source>
</reference>
<name>A0A267MG01_9FIRM</name>
<organism evidence="5 6">
    <name type="scientific">Anaeromicrobium sediminis</name>
    <dbReference type="NCBI Taxonomy" id="1478221"/>
    <lineage>
        <taxon>Bacteria</taxon>
        <taxon>Bacillati</taxon>
        <taxon>Bacillota</taxon>
        <taxon>Clostridia</taxon>
        <taxon>Peptostreptococcales</taxon>
        <taxon>Thermotaleaceae</taxon>
        <taxon>Anaeromicrobium</taxon>
    </lineage>
</organism>
<evidence type="ECO:0000256" key="3">
    <source>
        <dbReference type="ARBA" id="ARBA00023163"/>
    </source>
</evidence>
<dbReference type="InterPro" id="IPR023187">
    <property type="entry name" value="Tscrpt_reg_MarR-type_CS"/>
</dbReference>
<dbReference type="InterPro" id="IPR000835">
    <property type="entry name" value="HTH_MarR-typ"/>
</dbReference>
<dbReference type="PRINTS" id="PR00598">
    <property type="entry name" value="HTHMARR"/>
</dbReference>
<keyword evidence="3" id="KW-0804">Transcription</keyword>
<protein>
    <recommendedName>
        <fullName evidence="4">HTH marR-type domain-containing protein</fullName>
    </recommendedName>
</protein>
<dbReference type="GO" id="GO:0003700">
    <property type="term" value="F:DNA-binding transcription factor activity"/>
    <property type="evidence" value="ECO:0007669"/>
    <property type="project" value="InterPro"/>
</dbReference>
<dbReference type="RefSeq" id="WP_095134766.1">
    <property type="nucleotide sequence ID" value="NZ_NIBG01000017.1"/>
</dbReference>
<keyword evidence="2" id="KW-0238">DNA-binding</keyword>
<dbReference type="AlphaFoldDB" id="A0A267MG01"/>
<keyword evidence="1" id="KW-0805">Transcription regulation</keyword>
<dbReference type="PROSITE" id="PS01117">
    <property type="entry name" value="HTH_MARR_1"/>
    <property type="match status" value="1"/>
</dbReference>
<proteinExistence type="predicted"/>
<feature type="domain" description="HTH marR-type" evidence="4">
    <location>
        <begin position="1"/>
        <end position="151"/>
    </location>
</feature>
<dbReference type="OrthoDB" id="9799747at2"/>
<evidence type="ECO:0000256" key="1">
    <source>
        <dbReference type="ARBA" id="ARBA00023015"/>
    </source>
</evidence>
<dbReference type="PANTHER" id="PTHR42756">
    <property type="entry name" value="TRANSCRIPTIONAL REGULATOR, MARR"/>
    <property type="match status" value="1"/>
</dbReference>
<keyword evidence="6" id="KW-1185">Reference proteome</keyword>
<dbReference type="PANTHER" id="PTHR42756:SF1">
    <property type="entry name" value="TRANSCRIPTIONAL REPRESSOR OF EMRAB OPERON"/>
    <property type="match status" value="1"/>
</dbReference>
<comment type="caution">
    <text evidence="5">The sequence shown here is derived from an EMBL/GenBank/DDBJ whole genome shotgun (WGS) entry which is preliminary data.</text>
</comment>
<dbReference type="InterPro" id="IPR036390">
    <property type="entry name" value="WH_DNA-bd_sf"/>
</dbReference>
<sequence length="160" mass="18900">MEKLQKLLEHYKWAQLRSTKVVLEIKKTTDMLEYVHSNFFEKYGTTNTKFNVLVILSKGPEEGMMLSEIGEKMVVTKANMTGLIDRLEKDGLVERVRDLQDRRKIRAVLTTNGRKFVEDLVEKYSIWIKTFMDDYDEETEQLFSLMKLIQERTVVLNENI</sequence>
<dbReference type="SUPFAM" id="SSF46785">
    <property type="entry name" value="Winged helix' DNA-binding domain"/>
    <property type="match status" value="1"/>
</dbReference>
<dbReference type="GO" id="GO:0003677">
    <property type="term" value="F:DNA binding"/>
    <property type="evidence" value="ECO:0007669"/>
    <property type="project" value="UniProtKB-KW"/>
</dbReference>
<dbReference type="Proteomes" id="UP000216024">
    <property type="component" value="Unassembled WGS sequence"/>
</dbReference>
<evidence type="ECO:0000259" key="4">
    <source>
        <dbReference type="PROSITE" id="PS50995"/>
    </source>
</evidence>
<evidence type="ECO:0000256" key="2">
    <source>
        <dbReference type="ARBA" id="ARBA00023125"/>
    </source>
</evidence>
<accession>A0A267MG01</accession>
<dbReference type="PROSITE" id="PS50995">
    <property type="entry name" value="HTH_MARR_2"/>
    <property type="match status" value="1"/>
</dbReference>
<gene>
    <name evidence="5" type="ORF">CCE28_16135</name>
</gene>
<dbReference type="Pfam" id="PF01047">
    <property type="entry name" value="MarR"/>
    <property type="match status" value="1"/>
</dbReference>
<dbReference type="SMART" id="SM00347">
    <property type="entry name" value="HTH_MARR"/>
    <property type="match status" value="1"/>
</dbReference>
<dbReference type="InterPro" id="IPR036388">
    <property type="entry name" value="WH-like_DNA-bd_sf"/>
</dbReference>